<feature type="compositionally biased region" description="Basic and acidic residues" evidence="3">
    <location>
        <begin position="2662"/>
        <end position="2688"/>
    </location>
</feature>
<feature type="compositionally biased region" description="Basic and acidic residues" evidence="3">
    <location>
        <begin position="3039"/>
        <end position="3100"/>
    </location>
</feature>
<feature type="coiled-coil region" evidence="2">
    <location>
        <begin position="2199"/>
        <end position="2291"/>
    </location>
</feature>
<feature type="compositionally biased region" description="Basic and acidic residues" evidence="3">
    <location>
        <begin position="3612"/>
        <end position="3680"/>
    </location>
</feature>
<dbReference type="Proteomes" id="UP000826550">
    <property type="component" value="Chromosome"/>
</dbReference>
<feature type="compositionally biased region" description="Polar residues" evidence="3">
    <location>
        <begin position="177"/>
        <end position="193"/>
    </location>
</feature>
<feature type="compositionally biased region" description="Polar residues" evidence="3">
    <location>
        <begin position="148"/>
        <end position="170"/>
    </location>
</feature>
<dbReference type="RefSeq" id="WP_220221061.1">
    <property type="nucleotide sequence ID" value="NZ_CP048268.1"/>
</dbReference>
<feature type="compositionally biased region" description="Polar residues" evidence="3">
    <location>
        <begin position="3165"/>
        <end position="3176"/>
    </location>
</feature>
<feature type="domain" description="S-layer protein C-terminal" evidence="5">
    <location>
        <begin position="3722"/>
        <end position="3770"/>
    </location>
</feature>
<proteinExistence type="predicted"/>
<evidence type="ECO:0000256" key="2">
    <source>
        <dbReference type="SAM" id="Coils"/>
    </source>
</evidence>
<feature type="region of interest" description="Disordered" evidence="3">
    <location>
        <begin position="55"/>
        <end position="83"/>
    </location>
</feature>
<feature type="coiled-coil region" evidence="2">
    <location>
        <begin position="2111"/>
        <end position="2169"/>
    </location>
</feature>
<gene>
    <name evidence="8" type="ORF">GYM71_04390</name>
</gene>
<feature type="domain" description="Protein G-related albumin-binding (GA) module" evidence="4">
    <location>
        <begin position="1464"/>
        <end position="1496"/>
    </location>
</feature>
<evidence type="ECO:0000313" key="9">
    <source>
        <dbReference type="Proteomes" id="UP000826550"/>
    </source>
</evidence>
<evidence type="ECO:0000313" key="8">
    <source>
        <dbReference type="EMBL" id="QYN52688.1"/>
    </source>
</evidence>
<evidence type="ECO:0000259" key="5">
    <source>
        <dbReference type="Pfam" id="PF03217"/>
    </source>
</evidence>
<dbReference type="InterPro" id="IPR005877">
    <property type="entry name" value="YSIRK_signal_dom"/>
</dbReference>
<feature type="region of interest" description="Disordered" evidence="3">
    <location>
        <begin position="3030"/>
        <end position="3101"/>
    </location>
</feature>
<feature type="region of interest" description="Disordered" evidence="3">
    <location>
        <begin position="1"/>
        <end position="20"/>
    </location>
</feature>
<feature type="region of interest" description="Disordered" evidence="3">
    <location>
        <begin position="1146"/>
        <end position="1166"/>
    </location>
</feature>
<evidence type="ECO:0000256" key="1">
    <source>
        <dbReference type="ARBA" id="ARBA00022729"/>
    </source>
</evidence>
<dbReference type="NCBIfam" id="TIGR01168">
    <property type="entry name" value="YSIRK_signal"/>
    <property type="match status" value="1"/>
</dbReference>
<feature type="compositionally biased region" description="Basic and acidic residues" evidence="3">
    <location>
        <begin position="194"/>
        <end position="209"/>
    </location>
</feature>
<feature type="region of interest" description="Disordered" evidence="3">
    <location>
        <begin position="2641"/>
        <end position="2688"/>
    </location>
</feature>
<feature type="compositionally biased region" description="Polar residues" evidence="3">
    <location>
        <begin position="66"/>
        <end position="83"/>
    </location>
</feature>
<dbReference type="Pfam" id="PF07564">
    <property type="entry name" value="DUF1542"/>
    <property type="match status" value="1"/>
</dbReference>
<feature type="coiled-coil region" evidence="2">
    <location>
        <begin position="1445"/>
        <end position="1486"/>
    </location>
</feature>
<feature type="compositionally biased region" description="Low complexity" evidence="3">
    <location>
        <begin position="102"/>
        <end position="119"/>
    </location>
</feature>
<dbReference type="Pfam" id="PF04650">
    <property type="entry name" value="YSIRK_signal"/>
    <property type="match status" value="1"/>
</dbReference>
<dbReference type="InterPro" id="IPR024968">
    <property type="entry name" value="SlpA_C_lactobacillus"/>
</dbReference>
<feature type="coiled-coil region" evidence="2">
    <location>
        <begin position="2544"/>
        <end position="2571"/>
    </location>
</feature>
<keyword evidence="2" id="KW-0175">Coiled coil</keyword>
<feature type="region of interest" description="Disordered" evidence="3">
    <location>
        <begin position="100"/>
        <end position="240"/>
    </location>
</feature>
<dbReference type="InterPro" id="IPR002988">
    <property type="entry name" value="GA_module"/>
</dbReference>
<feature type="domain" description="S-layer protein C-terminal" evidence="5">
    <location>
        <begin position="3877"/>
        <end position="3932"/>
    </location>
</feature>
<evidence type="ECO:0000256" key="3">
    <source>
        <dbReference type="SAM" id="MobiDB-lite"/>
    </source>
</evidence>
<organism evidence="8 9">
    <name type="scientific">Lactobacillus panisapium</name>
    <dbReference type="NCBI Taxonomy" id="2012495"/>
    <lineage>
        <taxon>Bacteria</taxon>
        <taxon>Bacillati</taxon>
        <taxon>Bacillota</taxon>
        <taxon>Bacilli</taxon>
        <taxon>Lactobacillales</taxon>
        <taxon>Lactobacillaceae</taxon>
        <taxon>Lactobacillus</taxon>
    </lineage>
</organism>
<feature type="region of interest" description="Disordered" evidence="3">
    <location>
        <begin position="3612"/>
        <end position="3720"/>
    </location>
</feature>
<dbReference type="InterPro" id="IPR011439">
    <property type="entry name" value="DUF1542"/>
</dbReference>
<feature type="compositionally biased region" description="Low complexity" evidence="3">
    <location>
        <begin position="3681"/>
        <end position="3703"/>
    </location>
</feature>
<keyword evidence="9" id="KW-1185">Reference proteome</keyword>
<protein>
    <submittedName>
        <fullName evidence="8">DUF1542 domain-containing protein</fullName>
    </submittedName>
</protein>
<keyword evidence="1" id="KW-0732">Signal</keyword>
<feature type="compositionally biased region" description="Low complexity" evidence="3">
    <location>
        <begin position="127"/>
        <end position="144"/>
    </location>
</feature>
<dbReference type="Pfam" id="PF03217">
    <property type="entry name" value="SlpA"/>
    <property type="match status" value="4"/>
</dbReference>
<feature type="domain" description="DUF1542" evidence="7">
    <location>
        <begin position="1715"/>
        <end position="1788"/>
    </location>
</feature>
<accession>A0ABX8W5C8</accession>
<feature type="coiled-coil region" evidence="2">
    <location>
        <begin position="2351"/>
        <end position="2414"/>
    </location>
</feature>
<feature type="domain" description="YSIRK Gram-positive signal peptide" evidence="6">
    <location>
        <begin position="18"/>
        <end position="43"/>
    </location>
</feature>
<evidence type="ECO:0000259" key="4">
    <source>
        <dbReference type="Pfam" id="PF01468"/>
    </source>
</evidence>
<evidence type="ECO:0000259" key="7">
    <source>
        <dbReference type="Pfam" id="PF07564"/>
    </source>
</evidence>
<dbReference type="EMBL" id="CP048268">
    <property type="protein sequence ID" value="QYN52688.1"/>
    <property type="molecule type" value="Genomic_DNA"/>
</dbReference>
<dbReference type="Pfam" id="PF01468">
    <property type="entry name" value="GA"/>
    <property type="match status" value="1"/>
</dbReference>
<feature type="domain" description="S-layer protein C-terminal" evidence="5">
    <location>
        <begin position="3933"/>
        <end position="3992"/>
    </location>
</feature>
<name>A0ABX8W5C8_9LACO</name>
<reference evidence="8 9" key="1">
    <citation type="submission" date="2020-01" db="EMBL/GenBank/DDBJ databases">
        <title>Vast differences in strain-level diversity in the gut microbiota of two closely related honey bee species.</title>
        <authorList>
            <person name="Ellegaard K.M."/>
            <person name="Suenami S."/>
            <person name="Miyazaki R."/>
            <person name="Engel P."/>
        </authorList>
    </citation>
    <scope>NUCLEOTIDE SEQUENCE [LARGE SCALE GENOMIC DNA]</scope>
    <source>
        <strain evidence="8 9">ESL0416</strain>
    </source>
</reference>
<evidence type="ECO:0000259" key="6">
    <source>
        <dbReference type="Pfam" id="PF04650"/>
    </source>
</evidence>
<feature type="domain" description="S-layer protein C-terminal" evidence="5">
    <location>
        <begin position="3788"/>
        <end position="3848"/>
    </location>
</feature>
<sequence>MLGKNNLNEKKRKMNMQNKKERFSIRKFTVGAASVLLGFTFFGMNTQFVKADNISSEQEEKKENIDTTQSDTTLNKTDQNVKPDLSTYSGLTSFLKASTVPQTGSTKLQTSSSGSTSSETNKDNHVNNDQNSQTQNSNGTNTSDQTDKLNQNGSNSDQTDKTNSNGSNSDQTDKNNSKGSNSDQSSDITGSGDNSKDNGKLPDNSKDNNDPANTGDQSGKTPDSIKKKDTDLTANDNKTGYLPTIVNGAAHVYNWAQFRNAYQNKTINEIDIMQNIVADNNINWVGFDFDGRTLLIKSYDADKRTDKYTINFKGNHPNLNGYTSLDLTYENLNIWSADFYGIARAYDLIGNNYANITFKNVDFHGSQMIYTNNNTHIFFVGNNTAETVKTPYDVNGPSDGNNQQLFQYTGNNNSITFSGTFVGKTYGGNVIEMSGDYNKVTIDKGATVSLYPRGNSDGTSWISNPAETTGTIFAIVLRGNNESVDVNGTLNIVVQNDKYKGQYDNNQATAIYINDSTTSTFNILNDATVNINTNGDIADFNYRRNVIYDGGNFNIRPRGTLNVTGQNMGNYSDTLVYIKGKADIENGAFNIRLLDNAGTGAITLVDVQGGTLIVNNPTSLILDAHLNKNPNTSIIGSMPITITNVRQKFDLSGLGININELQLPPFHVLKVRKTNQTISVDNIELLNGLRKITQKDLTDLKDKMANSGIKFEALPPDVITSLQTAASTNATYDSLFKDIIQKAFNNQNNFGYNNISFIPANPSGFLDIDPSKVDVVRNNDGSQTISGKAGSVINYDAALDGPDTDLQHPKNIFSLVLPVATKAYITANLVDGNKNKSVWSPKDANGNELIANPYADTNDSLRDTGNSSLDPLPTQFVAVVNDDGSFEFTIPAEQVLKLNKAYSVELSPSANFIGYDQTEINSGSRPISKNLNIQTLNEARNHAAQEINDAINNAKTNLPNNLTPEQNAAFNDAIAKAAAAASQTITDDNKTTSVYDPSANTYVEVNNRKQAAIDIIEQALKNAKSSSETETNRADAINELNDAANKQISSYPSQTTAINQARDNAINQVKAAKTPEEITKAKDTGVDTINHVAQEYKNAIKADLNNQIKQVKSALQGIAEDTNLDQKQKDDILALADRLNRPQAIIADKGDIDKDEDQSSVESHQKEAQDAITALQNTINAITKLENSAKDQITKHTDKAEQIKDALNKTVHDVITGDDPDGSKGLEVIDKVYADQEAENIINAAQAAKKRVQESGLSADDQASYLAEIDNAVKLATAQPGTDGYDANESIYGTSDENAIKQRITKAQNAFAKAAAKAELVGFGQTSNTNIGVTTTPAIDQAIKAGLTAIDQATDIDAAEEQAKKNVLKEISKKKLNDAESDFENQLDNVTGLTAKDIDDVKEQARKLINNEQKPVGYNQKIDQADSLEAIDSVRNDGIDALSKLLAAQTEKGQLNKQITEATQKLRQKQEQANQAIDNINSLTDEQKAAYHKQVNDLADQGVNDLATTESSKIDDLVNTVNGNIDNVVTKAQGKANEVVETAKTSAKQKLADEATAAKNAIDQIPDSQLSQTSKDYYKDLIDKHVKEATDKIDATTVVDAIASIQKDGEANINRDLNDAQISAARSKAIKDLRDAKEAAKKVLNDAHDAKSISDSSWQDKLNQIDKYYDQATEAIAVDYQLGDITNHATKGIADIKSVADSISSDIESQKLAQQKQNALNDLQKAVDNVRNHITNDPNLSPTEKTKYYNQITEKFNNAQSAIQAAGKDQVQAALNDGKAELNKIQEDADIQSAKDKAISELLAEKNTIYQKIGNLDEVTSANKDQLRKKVDAAYDAAISKVNNPSPATIDQITSEKEQGKKNIDDVITDLNINKIINQQKLDQYAEQAINRIQSSTDISQDLKSQTITAIQSARDSAKAKVTNQTDIASANSAEKDGEKAIDLAESQGNGLDTLKNNASKQIDDAADSAIKRLNDLYNSLSDEAKTELKSTFDDVTNSINTTAQNAKAQIKKATNKQNVSDIYNDAINSIGNAESKANLSATKSQAKEAIQKAADEAKKNLSDPKDQDAIDVVAKLGVSDVDAAQDIDTVNKIKGNAIDGIKNITSIAQSSDAENTRRLKQEAIDALNQKLGDKTQNTGALGDVGNLIDLTDQQKADYQNALQQAHDRAVANVEGATKENIDTEKNTGLKNIDDIVTAAKLQAAKNRAKADLDHLAQDAVNKDKKDETTINAERDKAKANVDKAQNQDEVKTAKDNGTTTITNIVNTADNEQLTANKAAAKSSFEEAVNKLQTQLNNDLANKKIGQDQFDDLKSKLDKVRSDGETRITSSTKQTDLDDAIAKNTSDLNGISSAITSAENLNEALAKLQDAVNKATASANKIANDDPDLAGRMREQIEQERSKAAKNIQAAKNSSQDANVAINEAAADGVNALNHLTERFEQKNKVINDLKQYSQSAKTSLQDPNLSSTEVATGEQAINQALQQGITNIYQATDTDDLAKIEDTIKQNIDNAKLPTSLLAEKNKQISALDQYVKDKGDINSIAKDLSDEQKQDLQNQVDQAIKKAKEKIQAINLPENAQAADLETAKNKLSNAEKGIPENGETADFGEAGVDKVYTLAKTKEAIFQAKQEAIAELQQNKNAANEAVEKSGLSASDQAKQKQKIQDIFDSSKDKINNISDKKPDGTDKTVEEVIQEAKAIVDAASKGYQGPNGEKIPGFDQVKNDADLAGAKTTAEGILQNKQTQAKQTIDQSQLTQEQKTAAKNAVDTAYENAKTEIEKQTDISKIPTDEAQIGQEIDNIIKNSSSWVKTDQTNALNGTEGIDGLQEQFDKLTAEQKANPEYSGNIKDITDSITAIKQADNIQAISAAYDKGITALNKLKGMETINESLNKAKANINANNDLDQDKKNELIQNAENHAKEGKQNIANVTAPTGDPEAKKNQISQAAATAVNDIQSEVNKATDASRTKADDELKQKYQEAIDKLHKEYGTQAITSATDSAWNTHQHVTGDTPEEIQKSKLDAEKAIAKGAVDDAAANAKNKLDKDETKKPDGSKYTDKEKQDIKDQIDKNSKDAKDKIDQTTGKKDDKTGKTDTDDARDEGITIIGGSEVGIDKAAAQTKFDQDTAKLQKQIDDDLAAKKLSQDQYDQLKEQISQVKQDGTKRISESTTAEELTKAQENNQADLSNISSAITRIEAINQIKQNAINELQVNKAAADQAIEKSGLSASDQAKQKQKIQDIFDSSKSKINSISDKKPDGTDKTIDEITQEAKAIVDAASKGSQGSNGEKIPGFDQIKNDVDLAGAKTTAEGILQNKQAQAKQIIDQSQLTQVQKTIAKNLVDTACENAKTEIEKQTDISQIPTDEAQIGREIDDIIKNSSKWVTIDKNNALVGDGDVAGLQTGLDELADRQKSNPDYAADIKDITDSIEGIKNASEMEKVTAAYNKGMTALNKLKGKETVQVASDKAISELIQNDDIDENTKNQMIAAIKDQAKKGKENISNISNSASDLETIKGQISDAANNAVNEIQSIVNKATNESRTKADQELQQKYQEAIDKLHKEYGAQAITSATDSAWNTHQHVTGDTFDEIKKSKLDAEKAIAKGAVDDTAANAKNKLDKDETKKPDGSKYTDKEKQDIKDQIDKNSKDAKDKIDQTTGKKDDKTGKTDTDDARDEGTKQIKDTLDNGSSNNSNSGGSGSSSDGSGNSQVPVATKPGTDGDKDVDTSVANAEEVTLMHNAYVYDLDGKRCNKIILGAGSIVKTYGIENINGNQYYILIDRGDNNRKYYLAIGNVKYLVQKLKNDASVYDKYGNKIKNQGVIKKGETVHTYGDVVNIRGEKYFIIGTNQYIKASKVNIEKIVPKTENAEVTPVSVPESTKENATVEKTIMHNAYLYDEKGVRCNKLIFGAGSIIDTVGIKRINNKLYYGLADGMYIAAGNIDPKQLKLKHNAFIYGQYGNRISKRILRKHKKVRTYGAPVKIKNKLYYIVAKNKYVKKANF</sequence>
<feature type="compositionally biased region" description="Polar residues" evidence="3">
    <location>
        <begin position="210"/>
        <end position="221"/>
    </location>
</feature>
<feature type="region of interest" description="Disordered" evidence="3">
    <location>
        <begin position="3156"/>
        <end position="3176"/>
    </location>
</feature>